<dbReference type="Pfam" id="PF12671">
    <property type="entry name" value="Amidase_6"/>
    <property type="match status" value="1"/>
</dbReference>
<keyword evidence="3" id="KW-1185">Reference proteome</keyword>
<sequence length="160" mass="18901">MYNYAEQYWDNYNDDYRAQGNDCTNFISQIMKVGGREDDLGIWNSDENWWYNWINQTHSWAGAHNWAVFARINSQRVSHIPNVYEMLVTDVLQVEWDHPDEGDEPNNIDHTMILTGRLGPAGAAEEIYLTYHASDRWNVAFWGWLLPQGKDRDAWYAHRT</sequence>
<dbReference type="AlphaFoldDB" id="A0A2S6GKB2"/>
<name>A0A2S6GKB2_9PSEU</name>
<comment type="caution">
    <text evidence="2">The sequence shown here is derived from an EMBL/GenBank/DDBJ whole genome shotgun (WGS) entry which is preliminary data.</text>
</comment>
<gene>
    <name evidence="2" type="ORF">CLV40_113158</name>
</gene>
<evidence type="ECO:0000313" key="3">
    <source>
        <dbReference type="Proteomes" id="UP000239203"/>
    </source>
</evidence>
<dbReference type="PANTHER" id="PTHR40032:SF1">
    <property type="entry name" value="EXPORTED PROTEIN"/>
    <property type="match status" value="1"/>
</dbReference>
<dbReference type="PANTHER" id="PTHR40032">
    <property type="entry name" value="EXPORTED PROTEIN-RELATED"/>
    <property type="match status" value="1"/>
</dbReference>
<accession>A0A2S6GKB2</accession>
<evidence type="ECO:0000259" key="1">
    <source>
        <dbReference type="Pfam" id="PF12671"/>
    </source>
</evidence>
<dbReference type="OrthoDB" id="4981342at2"/>
<organism evidence="2 3">
    <name type="scientific">Actinokineospora auranticolor</name>
    <dbReference type="NCBI Taxonomy" id="155976"/>
    <lineage>
        <taxon>Bacteria</taxon>
        <taxon>Bacillati</taxon>
        <taxon>Actinomycetota</taxon>
        <taxon>Actinomycetes</taxon>
        <taxon>Pseudonocardiales</taxon>
        <taxon>Pseudonocardiaceae</taxon>
        <taxon>Actinokineospora</taxon>
    </lineage>
</organism>
<feature type="domain" description="Putative amidase" evidence="1">
    <location>
        <begin position="2"/>
        <end position="142"/>
    </location>
</feature>
<proteinExistence type="predicted"/>
<dbReference type="InterPro" id="IPR024301">
    <property type="entry name" value="Amidase_6"/>
</dbReference>
<protein>
    <submittedName>
        <fullName evidence="2">Putative amidase-like protein</fullName>
    </submittedName>
</protein>
<evidence type="ECO:0000313" key="2">
    <source>
        <dbReference type="EMBL" id="PPK65674.1"/>
    </source>
</evidence>
<dbReference type="Proteomes" id="UP000239203">
    <property type="component" value="Unassembled WGS sequence"/>
</dbReference>
<reference evidence="2 3" key="1">
    <citation type="submission" date="2018-02" db="EMBL/GenBank/DDBJ databases">
        <title>Genomic Encyclopedia of Archaeal and Bacterial Type Strains, Phase II (KMG-II): from individual species to whole genera.</title>
        <authorList>
            <person name="Goeker M."/>
        </authorList>
    </citation>
    <scope>NUCLEOTIDE SEQUENCE [LARGE SCALE GENOMIC DNA]</scope>
    <source>
        <strain evidence="2 3">YU 961-1</strain>
    </source>
</reference>
<dbReference type="EMBL" id="PTIX01000013">
    <property type="protein sequence ID" value="PPK65674.1"/>
    <property type="molecule type" value="Genomic_DNA"/>
</dbReference>
<dbReference type="RefSeq" id="WP_104481089.1">
    <property type="nucleotide sequence ID" value="NZ_CP154825.1"/>
</dbReference>